<name>A0ABD0ANE0_LIMFE</name>
<evidence type="ECO:0000313" key="2">
    <source>
        <dbReference type="Proteomes" id="UP000653631"/>
    </source>
</evidence>
<dbReference type="RefSeq" id="WP_203623009.1">
    <property type="nucleotide sequence ID" value="NZ_BOLH01000020.1"/>
</dbReference>
<dbReference type="EMBL" id="BOLH01000020">
    <property type="protein sequence ID" value="GIC72698.1"/>
    <property type="molecule type" value="Genomic_DNA"/>
</dbReference>
<gene>
    <name evidence="1" type="ORF">LF01B1_17130</name>
</gene>
<dbReference type="Proteomes" id="UP000653631">
    <property type="component" value="Unassembled WGS sequence"/>
</dbReference>
<dbReference type="AlphaFoldDB" id="A0ABD0ANE0"/>
<comment type="caution">
    <text evidence="1">The sequence shown here is derived from an EMBL/GenBank/DDBJ whole genome shotgun (WGS) entry which is preliminary data.</text>
</comment>
<accession>A0ABD0ANE0</accession>
<sequence>MIMAITNLENIKKDINECLTIIKSHSKLELQDTDIEFFRFTLKKAILFKHFSSTNFKPNNSPIINIELLNLVKYFSLGDYKSFTLTERTIVECLMKLNLNDQFEDTTTNLINNCNFNSNNKSAIISFYKVNSKTIHHSNSNNDPIHYYVSNMYDVNPIFSLKNRKKLIKEFKRIIEIILTKILKKYSQEIKASFVRDDYSLKYLLGNSGYKTLL</sequence>
<proteinExistence type="predicted"/>
<evidence type="ECO:0000313" key="1">
    <source>
        <dbReference type="EMBL" id="GIC72698.1"/>
    </source>
</evidence>
<reference evidence="1 2" key="1">
    <citation type="submission" date="2021-01" db="EMBL/GenBank/DDBJ databases">
        <title>Development of a method for detection of lactic acid bacteria that cause putrefactive shochu mash.</title>
        <authorList>
            <person name="Takashita H."/>
            <person name="Fujihara E."/>
            <person name="Takayama K."/>
            <person name="Yamamoto H."/>
            <person name="Mizutani M."/>
            <person name="Kajiwara Y."/>
        </authorList>
    </citation>
    <scope>NUCLEOTIDE SEQUENCE [LARGE SCALE GENOMIC DNA]</scope>
    <source>
        <strain evidence="1 2">01-B1</strain>
    </source>
</reference>
<protein>
    <submittedName>
        <fullName evidence="1">Uncharacterized protein</fullName>
    </submittedName>
</protein>
<organism evidence="1 2">
    <name type="scientific">Limosilactobacillus fermentum</name>
    <name type="common">Lactobacillus fermentum</name>
    <dbReference type="NCBI Taxonomy" id="1613"/>
    <lineage>
        <taxon>Bacteria</taxon>
        <taxon>Bacillati</taxon>
        <taxon>Bacillota</taxon>
        <taxon>Bacilli</taxon>
        <taxon>Lactobacillales</taxon>
        <taxon>Lactobacillaceae</taxon>
        <taxon>Limosilactobacillus</taxon>
    </lineage>
</organism>